<proteinExistence type="predicted"/>
<sequence length="87" mass="10113">MWFVGKLKTPFAQLNYASGLLSIKFCLPISDFAIRNHLQYIHKNANILGEDVPITLVIFYKEEDGSVPVLEWLHNLPEKNERRENNN</sequence>
<dbReference type="STRING" id="128403.WA1_10225"/>
<dbReference type="Proteomes" id="UP000076925">
    <property type="component" value="Unassembled WGS sequence"/>
</dbReference>
<evidence type="ECO:0000313" key="1">
    <source>
        <dbReference type="EMBL" id="KYC35096.1"/>
    </source>
</evidence>
<organism evidence="1 2">
    <name type="scientific">Scytonema hofmannii PCC 7110</name>
    <dbReference type="NCBI Taxonomy" id="128403"/>
    <lineage>
        <taxon>Bacteria</taxon>
        <taxon>Bacillati</taxon>
        <taxon>Cyanobacteriota</taxon>
        <taxon>Cyanophyceae</taxon>
        <taxon>Nostocales</taxon>
        <taxon>Scytonemataceae</taxon>
        <taxon>Scytonema</taxon>
    </lineage>
</organism>
<dbReference type="EMBL" id="ANNX02000053">
    <property type="protein sequence ID" value="KYC35096.1"/>
    <property type="molecule type" value="Genomic_DNA"/>
</dbReference>
<dbReference type="AlphaFoldDB" id="A0A139WRN6"/>
<keyword evidence="2" id="KW-1185">Reference proteome</keyword>
<protein>
    <submittedName>
        <fullName evidence="1">Uncharacterized protein</fullName>
    </submittedName>
</protein>
<reference evidence="1 2" key="1">
    <citation type="journal article" date="2013" name="Genome Biol. Evol.">
        <title>Genomes of Stigonematalean cyanobacteria (subsection V) and the evolution of oxygenic photosynthesis from prokaryotes to plastids.</title>
        <authorList>
            <person name="Dagan T."/>
            <person name="Roettger M."/>
            <person name="Stucken K."/>
            <person name="Landan G."/>
            <person name="Koch R."/>
            <person name="Major P."/>
            <person name="Gould S.B."/>
            <person name="Goremykin V.V."/>
            <person name="Rippka R."/>
            <person name="Tandeau de Marsac N."/>
            <person name="Gugger M."/>
            <person name="Lockhart P.J."/>
            <person name="Allen J.F."/>
            <person name="Brune I."/>
            <person name="Maus I."/>
            <person name="Puhler A."/>
            <person name="Martin W.F."/>
        </authorList>
    </citation>
    <scope>NUCLEOTIDE SEQUENCE [LARGE SCALE GENOMIC DNA]</scope>
    <source>
        <strain evidence="1 2">PCC 7110</strain>
    </source>
</reference>
<evidence type="ECO:0000313" key="2">
    <source>
        <dbReference type="Proteomes" id="UP000076925"/>
    </source>
</evidence>
<comment type="caution">
    <text evidence="1">The sequence shown here is derived from an EMBL/GenBank/DDBJ whole genome shotgun (WGS) entry which is preliminary data.</text>
</comment>
<accession>A0A139WRN6</accession>
<gene>
    <name evidence="1" type="ORF">WA1_10225</name>
</gene>
<name>A0A139WRN6_9CYAN</name>